<keyword evidence="1" id="KW-0732">Signal</keyword>
<dbReference type="EMBL" id="CP036432">
    <property type="protein sequence ID" value="QDV88561.1"/>
    <property type="molecule type" value="Genomic_DNA"/>
</dbReference>
<gene>
    <name evidence="2" type="ORF">TBK1r_75960</name>
</gene>
<dbReference type="Proteomes" id="UP000318081">
    <property type="component" value="Chromosome"/>
</dbReference>
<evidence type="ECO:0000256" key="1">
    <source>
        <dbReference type="SAM" id="SignalP"/>
    </source>
</evidence>
<name>A0ABX5Y6B7_9BACT</name>
<proteinExistence type="predicted"/>
<feature type="signal peptide" evidence="1">
    <location>
        <begin position="1"/>
        <end position="24"/>
    </location>
</feature>
<organism evidence="2 3">
    <name type="scientific">Stieleria magnilauensis</name>
    <dbReference type="NCBI Taxonomy" id="2527963"/>
    <lineage>
        <taxon>Bacteria</taxon>
        <taxon>Pseudomonadati</taxon>
        <taxon>Planctomycetota</taxon>
        <taxon>Planctomycetia</taxon>
        <taxon>Pirellulales</taxon>
        <taxon>Pirellulaceae</taxon>
        <taxon>Stieleria</taxon>
    </lineage>
</organism>
<reference evidence="2 3" key="1">
    <citation type="submission" date="2019-02" db="EMBL/GenBank/DDBJ databases">
        <title>Deep-cultivation of Planctomycetes and their phenomic and genomic characterization uncovers novel biology.</title>
        <authorList>
            <person name="Wiegand S."/>
            <person name="Jogler M."/>
            <person name="Boedeker C."/>
            <person name="Pinto D."/>
            <person name="Vollmers J."/>
            <person name="Rivas-Marin E."/>
            <person name="Kohn T."/>
            <person name="Peeters S.H."/>
            <person name="Heuer A."/>
            <person name="Rast P."/>
            <person name="Oberbeckmann S."/>
            <person name="Bunk B."/>
            <person name="Jeske O."/>
            <person name="Meyerdierks A."/>
            <person name="Storesund J.E."/>
            <person name="Kallscheuer N."/>
            <person name="Luecker S."/>
            <person name="Lage O.M."/>
            <person name="Pohl T."/>
            <person name="Merkel B.J."/>
            <person name="Hornburger P."/>
            <person name="Mueller R.-W."/>
            <person name="Bruemmer F."/>
            <person name="Labrenz M."/>
            <person name="Spormann A.M."/>
            <person name="Op den Camp H."/>
            <person name="Overmann J."/>
            <person name="Amann R."/>
            <person name="Jetten M.S.M."/>
            <person name="Mascher T."/>
            <person name="Medema M.H."/>
            <person name="Devos D.P."/>
            <person name="Kaster A.-K."/>
            <person name="Ovreas L."/>
            <person name="Rohde M."/>
            <person name="Galperin M.Y."/>
            <person name="Jogler C."/>
        </authorList>
    </citation>
    <scope>NUCLEOTIDE SEQUENCE [LARGE SCALE GENOMIC DNA]</scope>
    <source>
        <strain evidence="2 3">TBK1r</strain>
    </source>
</reference>
<sequence length="283" mass="32121">MRRICRISIVVLAFALFAGDHATAQPLVYTAESLESWIINADRVWIARVVRVRDEPIPGGSEKPGITIAVEETLKYPIFEQHHEKMGLFVEHPTARFKDVEERSSRLLIAHSDHHQFSPKLIELTPGKIEVLRADFTILRTPEAVLQAAREIIGRVPPNVRQLHTVCLTIPPDVPFDSKRGPHGQLIVPVDEPLETLAIGWLNSENYSSRSKAAEVLRYFKSEANIDRLRGLLQDTGYSEQTADDRTRTKYYGVRDQAYQTLKAWGINVERPVIIESNRGQDQ</sequence>
<accession>A0ABX5Y6B7</accession>
<feature type="chain" id="PRO_5046208340" evidence="1">
    <location>
        <begin position="25"/>
        <end position="283"/>
    </location>
</feature>
<keyword evidence="3" id="KW-1185">Reference proteome</keyword>
<dbReference type="RefSeq" id="WP_145220955.1">
    <property type="nucleotide sequence ID" value="NZ_CP036432.1"/>
</dbReference>
<protein>
    <submittedName>
        <fullName evidence="2">Uncharacterized protein</fullName>
    </submittedName>
</protein>
<evidence type="ECO:0000313" key="2">
    <source>
        <dbReference type="EMBL" id="QDV88561.1"/>
    </source>
</evidence>
<evidence type="ECO:0000313" key="3">
    <source>
        <dbReference type="Proteomes" id="UP000318081"/>
    </source>
</evidence>